<keyword evidence="9" id="KW-0234">DNA repair</keyword>
<accession>A0ABP7GID6</accession>
<keyword evidence="8" id="KW-0460">Magnesium</keyword>
<dbReference type="InterPro" id="IPR000086">
    <property type="entry name" value="NUDIX_hydrolase_dom"/>
</dbReference>
<dbReference type="PROSITE" id="PS51462">
    <property type="entry name" value="NUDIX"/>
    <property type="match status" value="1"/>
</dbReference>
<reference evidence="14" key="1">
    <citation type="journal article" date="2019" name="Int. J. Syst. Evol. Microbiol.">
        <title>The Global Catalogue of Microorganisms (GCM) 10K type strain sequencing project: providing services to taxonomists for standard genome sequencing and annotation.</title>
        <authorList>
            <consortium name="The Broad Institute Genomics Platform"/>
            <consortium name="The Broad Institute Genome Sequencing Center for Infectious Disease"/>
            <person name="Wu L."/>
            <person name="Ma J."/>
        </authorList>
    </citation>
    <scope>NUCLEOTIDE SEQUENCE [LARGE SCALE GENOMIC DNA]</scope>
    <source>
        <strain evidence="14">JCM 16950</strain>
    </source>
</reference>
<dbReference type="Pfam" id="PF14815">
    <property type="entry name" value="NUDIX_4"/>
    <property type="match status" value="1"/>
</dbReference>
<gene>
    <name evidence="13" type="ORF">GCM10022240_18730</name>
</gene>
<evidence type="ECO:0000256" key="8">
    <source>
        <dbReference type="ARBA" id="ARBA00022842"/>
    </source>
</evidence>
<keyword evidence="6" id="KW-0227">DNA damage</keyword>
<name>A0ABP7GID6_9MICO</name>
<keyword evidence="3" id="KW-0515">Mutator protein</keyword>
<evidence type="ECO:0000256" key="3">
    <source>
        <dbReference type="ARBA" id="ARBA00022457"/>
    </source>
</evidence>
<feature type="domain" description="Nudix hydrolase" evidence="12">
    <location>
        <begin position="18"/>
        <end position="142"/>
    </location>
</feature>
<evidence type="ECO:0000256" key="6">
    <source>
        <dbReference type="ARBA" id="ARBA00022763"/>
    </source>
</evidence>
<evidence type="ECO:0000313" key="14">
    <source>
        <dbReference type="Proteomes" id="UP001500540"/>
    </source>
</evidence>
<evidence type="ECO:0000256" key="9">
    <source>
        <dbReference type="ARBA" id="ARBA00023204"/>
    </source>
</evidence>
<keyword evidence="5" id="KW-0479">Metal-binding</keyword>
<evidence type="ECO:0000256" key="4">
    <source>
        <dbReference type="ARBA" id="ARBA00022705"/>
    </source>
</evidence>
<dbReference type="EC" id="3.6.1.55" evidence="11"/>
<evidence type="ECO:0000256" key="7">
    <source>
        <dbReference type="ARBA" id="ARBA00022801"/>
    </source>
</evidence>
<comment type="similarity">
    <text evidence="2">Belongs to the Nudix hydrolase family.</text>
</comment>
<comment type="cofactor">
    <cofactor evidence="1">
        <name>Mg(2+)</name>
        <dbReference type="ChEBI" id="CHEBI:18420"/>
    </cofactor>
</comment>
<dbReference type="PANTHER" id="PTHR47707">
    <property type="entry name" value="8-OXO-DGTP DIPHOSPHATASE"/>
    <property type="match status" value="1"/>
</dbReference>
<proteinExistence type="inferred from homology"/>
<comment type="catalytic activity">
    <reaction evidence="10">
        <text>8-oxo-dGTP + H2O = 8-oxo-dGMP + diphosphate + H(+)</text>
        <dbReference type="Rhea" id="RHEA:31575"/>
        <dbReference type="ChEBI" id="CHEBI:15377"/>
        <dbReference type="ChEBI" id="CHEBI:15378"/>
        <dbReference type="ChEBI" id="CHEBI:33019"/>
        <dbReference type="ChEBI" id="CHEBI:63224"/>
        <dbReference type="ChEBI" id="CHEBI:77896"/>
        <dbReference type="EC" id="3.6.1.55"/>
    </reaction>
</comment>
<dbReference type="EMBL" id="BAABAF010000006">
    <property type="protein sequence ID" value="GAA3766476.1"/>
    <property type="molecule type" value="Genomic_DNA"/>
</dbReference>
<dbReference type="InterPro" id="IPR047127">
    <property type="entry name" value="MutT-like"/>
</dbReference>
<keyword evidence="7" id="KW-0378">Hydrolase</keyword>
<dbReference type="Proteomes" id="UP001500540">
    <property type="component" value="Unassembled WGS sequence"/>
</dbReference>
<evidence type="ECO:0000313" key="13">
    <source>
        <dbReference type="EMBL" id="GAA3766476.1"/>
    </source>
</evidence>
<dbReference type="Gene3D" id="3.90.79.10">
    <property type="entry name" value="Nucleoside Triphosphate Pyrophosphohydrolase"/>
    <property type="match status" value="1"/>
</dbReference>
<keyword evidence="14" id="KW-1185">Reference proteome</keyword>
<comment type="caution">
    <text evidence="13">The sequence shown here is derived from an EMBL/GenBank/DDBJ whole genome shotgun (WGS) entry which is preliminary data.</text>
</comment>
<evidence type="ECO:0000256" key="5">
    <source>
        <dbReference type="ARBA" id="ARBA00022723"/>
    </source>
</evidence>
<dbReference type="CDD" id="cd03425">
    <property type="entry name" value="NUDIX_MutT_NudA_like"/>
    <property type="match status" value="1"/>
</dbReference>
<dbReference type="RefSeq" id="WP_344782866.1">
    <property type="nucleotide sequence ID" value="NZ_BAABAF010000006.1"/>
</dbReference>
<sequence>MAEPPASAAHAPSGAALRRIDVVGAAIIRDGLILCAQRGAGSVLAGLWEFPGGKIEPGETARAALSREIAEELQCEVTVGAQLTRTIHDYDFGTVVLTTFACRLTAGTPRLTEHAAMRWLAPAELDLLEWAPADIPTVRLLQHPSAPARD</sequence>
<evidence type="ECO:0000256" key="11">
    <source>
        <dbReference type="ARBA" id="ARBA00038905"/>
    </source>
</evidence>
<dbReference type="InterPro" id="IPR020476">
    <property type="entry name" value="Nudix_hydrolase"/>
</dbReference>
<evidence type="ECO:0000259" key="12">
    <source>
        <dbReference type="PROSITE" id="PS51462"/>
    </source>
</evidence>
<dbReference type="PRINTS" id="PR00502">
    <property type="entry name" value="NUDIXFAMILY"/>
</dbReference>
<keyword evidence="4" id="KW-0235">DNA replication</keyword>
<evidence type="ECO:0000256" key="10">
    <source>
        <dbReference type="ARBA" id="ARBA00035861"/>
    </source>
</evidence>
<dbReference type="PANTHER" id="PTHR47707:SF1">
    <property type="entry name" value="NUDIX HYDROLASE FAMILY PROTEIN"/>
    <property type="match status" value="1"/>
</dbReference>
<evidence type="ECO:0000256" key="1">
    <source>
        <dbReference type="ARBA" id="ARBA00001946"/>
    </source>
</evidence>
<dbReference type="InterPro" id="IPR029119">
    <property type="entry name" value="MutY_C"/>
</dbReference>
<evidence type="ECO:0000256" key="2">
    <source>
        <dbReference type="ARBA" id="ARBA00005582"/>
    </source>
</evidence>
<protein>
    <recommendedName>
        <fullName evidence="11">8-oxo-dGTP diphosphatase</fullName>
        <ecNumber evidence="11">3.6.1.55</ecNumber>
    </recommendedName>
</protein>
<dbReference type="SUPFAM" id="SSF55811">
    <property type="entry name" value="Nudix"/>
    <property type="match status" value="1"/>
</dbReference>
<dbReference type="InterPro" id="IPR015797">
    <property type="entry name" value="NUDIX_hydrolase-like_dom_sf"/>
</dbReference>
<organism evidence="13 14">
    <name type="scientific">Microbacterium kribbense</name>
    <dbReference type="NCBI Taxonomy" id="433645"/>
    <lineage>
        <taxon>Bacteria</taxon>
        <taxon>Bacillati</taxon>
        <taxon>Actinomycetota</taxon>
        <taxon>Actinomycetes</taxon>
        <taxon>Micrococcales</taxon>
        <taxon>Microbacteriaceae</taxon>
        <taxon>Microbacterium</taxon>
    </lineage>
</organism>